<feature type="region of interest" description="Disordered" evidence="9">
    <location>
        <begin position="116"/>
        <end position="152"/>
    </location>
</feature>
<evidence type="ECO:0000259" key="10">
    <source>
        <dbReference type="Pfam" id="PF00479"/>
    </source>
</evidence>
<feature type="compositionally biased region" description="Low complexity" evidence="9">
    <location>
        <begin position="135"/>
        <end position="144"/>
    </location>
</feature>
<dbReference type="GO" id="GO:0004345">
    <property type="term" value="F:glucose-6-phosphate dehydrogenase activity"/>
    <property type="evidence" value="ECO:0007669"/>
    <property type="project" value="UniProtKB-EC"/>
</dbReference>
<evidence type="ECO:0000256" key="1">
    <source>
        <dbReference type="ARBA" id="ARBA00004937"/>
    </source>
</evidence>
<feature type="region of interest" description="Disordered" evidence="9">
    <location>
        <begin position="604"/>
        <end position="633"/>
    </location>
</feature>
<comment type="pathway">
    <text evidence="1 8">Carbohydrate degradation; pentose phosphate pathway; D-ribulose 5-phosphate from D-glucose 6-phosphate (oxidative stage): step 1/3.</text>
</comment>
<evidence type="ECO:0000259" key="11">
    <source>
        <dbReference type="Pfam" id="PF02781"/>
    </source>
</evidence>
<feature type="domain" description="Glucose-6-phosphate dehydrogenase NAD-binding" evidence="10">
    <location>
        <begin position="163"/>
        <end position="304"/>
    </location>
</feature>
<keyword evidence="3 8" id="KW-0313">Glucose metabolism</keyword>
<evidence type="ECO:0000256" key="5">
    <source>
        <dbReference type="ARBA" id="ARBA00023002"/>
    </source>
</evidence>
<feature type="compositionally biased region" description="Polar residues" evidence="9">
    <location>
        <begin position="118"/>
        <end position="134"/>
    </location>
</feature>
<dbReference type="SUPFAM" id="SSF51735">
    <property type="entry name" value="NAD(P)-binding Rossmann-fold domains"/>
    <property type="match status" value="2"/>
</dbReference>
<accession>A0A7S3VK92</accession>
<feature type="domain" description="Glucose-6-phosphate dehydrogenase C-terminal" evidence="11">
    <location>
        <begin position="306"/>
        <end position="592"/>
    </location>
</feature>
<name>A0A7S3VK92_DUNTE</name>
<dbReference type="PROSITE" id="PS00069">
    <property type="entry name" value="G6P_DEHYDROGENASE"/>
    <property type="match status" value="1"/>
</dbReference>
<dbReference type="HAMAP" id="MF_00966">
    <property type="entry name" value="G6PD"/>
    <property type="match status" value="1"/>
</dbReference>
<dbReference type="GO" id="GO:0006006">
    <property type="term" value="P:glucose metabolic process"/>
    <property type="evidence" value="ECO:0007669"/>
    <property type="project" value="UniProtKB-KW"/>
</dbReference>
<dbReference type="EMBL" id="HBIP01009578">
    <property type="protein sequence ID" value="CAE0490233.1"/>
    <property type="molecule type" value="Transcribed_RNA"/>
</dbReference>
<comment type="function">
    <text evidence="8">Catalyzes the rate-limiting step of the oxidative pentose-phosphate pathway, which represents a route for the dissimilation of carbohydrates besides glycolysis.</text>
</comment>
<dbReference type="InterPro" id="IPR019796">
    <property type="entry name" value="G6P_DH_AS"/>
</dbReference>
<evidence type="ECO:0000313" key="12">
    <source>
        <dbReference type="EMBL" id="CAE0490233.1"/>
    </source>
</evidence>
<dbReference type="SUPFAM" id="SSF55347">
    <property type="entry name" value="Glyceraldehyde-3-phosphate dehydrogenase-like, C-terminal domain"/>
    <property type="match status" value="1"/>
</dbReference>
<feature type="domain" description="Glucose-6-phosphate dehydrogenase NAD-binding" evidence="10">
    <location>
        <begin position="45"/>
        <end position="98"/>
    </location>
</feature>
<evidence type="ECO:0000256" key="3">
    <source>
        <dbReference type="ARBA" id="ARBA00022526"/>
    </source>
</evidence>
<comment type="similarity">
    <text evidence="2 8">Belongs to the glucose-6-phosphate dehydrogenase family.</text>
</comment>
<dbReference type="InterPro" id="IPR001282">
    <property type="entry name" value="G6P_DH"/>
</dbReference>
<keyword evidence="5 8" id="KW-0560">Oxidoreductase</keyword>
<dbReference type="PANTHER" id="PTHR23429:SF0">
    <property type="entry name" value="GLUCOSE-6-PHOSPHATE 1-DEHYDROGENASE"/>
    <property type="match status" value="1"/>
</dbReference>
<dbReference type="Pfam" id="PF00479">
    <property type="entry name" value="G6PD_N"/>
    <property type="match status" value="2"/>
</dbReference>
<dbReference type="Pfam" id="PF02781">
    <property type="entry name" value="G6PD_C"/>
    <property type="match status" value="1"/>
</dbReference>
<dbReference type="EC" id="1.1.1.49" evidence="8"/>
<proteinExistence type="inferred from homology"/>
<dbReference type="InterPro" id="IPR036291">
    <property type="entry name" value="NAD(P)-bd_dom_sf"/>
</dbReference>
<keyword evidence="4 8" id="KW-0521">NADP</keyword>
<dbReference type="NCBIfam" id="TIGR00871">
    <property type="entry name" value="zwf"/>
    <property type="match status" value="1"/>
</dbReference>
<evidence type="ECO:0000256" key="8">
    <source>
        <dbReference type="RuleBase" id="RU362120"/>
    </source>
</evidence>
<dbReference type="UniPathway" id="UPA00115">
    <property type="reaction ID" value="UER00408"/>
</dbReference>
<dbReference type="GO" id="GO:0009051">
    <property type="term" value="P:pentose-phosphate shunt, oxidative branch"/>
    <property type="evidence" value="ECO:0007669"/>
    <property type="project" value="TreeGrafter"/>
</dbReference>
<evidence type="ECO:0000256" key="4">
    <source>
        <dbReference type="ARBA" id="ARBA00022857"/>
    </source>
</evidence>
<evidence type="ECO:0000256" key="6">
    <source>
        <dbReference type="ARBA" id="ARBA00023277"/>
    </source>
</evidence>
<evidence type="ECO:0000256" key="2">
    <source>
        <dbReference type="ARBA" id="ARBA00009975"/>
    </source>
</evidence>
<comment type="catalytic activity">
    <reaction evidence="7 8">
        <text>D-glucose 6-phosphate + NADP(+) = 6-phospho-D-glucono-1,5-lactone + NADPH + H(+)</text>
        <dbReference type="Rhea" id="RHEA:15841"/>
        <dbReference type="ChEBI" id="CHEBI:15378"/>
        <dbReference type="ChEBI" id="CHEBI:57783"/>
        <dbReference type="ChEBI" id="CHEBI:57955"/>
        <dbReference type="ChEBI" id="CHEBI:58349"/>
        <dbReference type="ChEBI" id="CHEBI:61548"/>
        <dbReference type="EC" id="1.1.1.49"/>
    </reaction>
</comment>
<dbReference type="AlphaFoldDB" id="A0A7S3VK92"/>
<reference evidence="12" key="1">
    <citation type="submission" date="2021-01" db="EMBL/GenBank/DDBJ databases">
        <authorList>
            <person name="Corre E."/>
            <person name="Pelletier E."/>
            <person name="Niang G."/>
            <person name="Scheremetjew M."/>
            <person name="Finn R."/>
            <person name="Kale V."/>
            <person name="Holt S."/>
            <person name="Cochrane G."/>
            <person name="Meng A."/>
            <person name="Brown T."/>
            <person name="Cohen L."/>
        </authorList>
    </citation>
    <scope>NUCLEOTIDE SEQUENCE</scope>
    <source>
        <strain evidence="12">CCMP1320</strain>
    </source>
</reference>
<dbReference type="Gene3D" id="3.40.50.720">
    <property type="entry name" value="NAD(P)-binding Rossmann-like Domain"/>
    <property type="match status" value="2"/>
</dbReference>
<dbReference type="GO" id="GO:0050661">
    <property type="term" value="F:NADP binding"/>
    <property type="evidence" value="ECO:0007669"/>
    <property type="project" value="InterPro"/>
</dbReference>
<evidence type="ECO:0000256" key="7">
    <source>
        <dbReference type="ARBA" id="ARBA00048749"/>
    </source>
</evidence>
<dbReference type="InterPro" id="IPR022674">
    <property type="entry name" value="G6P_DH_NAD-bd"/>
</dbReference>
<sequence length="633" mass="70923">MDSFLKLPTSFRECFKKPSHLDEAPSLRDTWRDPHLDNQLTLGVVVMGSSGDLAKKKTYPALFALFCKGFLPKRTQILGYARSPMSDHDLRERIRPFLIKVVDTLVAQQLAAIGGGSSLHTSPRPSKSPASPFTQQQHVQGQQQEGSLGDDDASYAMGAMEVERAAMERGMQKVEDFLQLCTYQTGEYDDSTPVGTQGYQALADRLAAWESDHPPNVVPLVGRLLYLALPPAVYPQVSAALHRHVSTLSSNCRVPESWVRMVLEKPFGKDLCSSEALAKEINAVWPEESLYRIDHYLGKELVQNMLVLRFANNLFSSWWNRDTVANVQITFKENFGTQGRGGYFDQYGIIRDVMQNHLAQVLALLAMEPPVSLHPDDVRDEKVKLLRCVVPPKEEDCVLGQYVAADGNPGYKDDATVPEGSLTPTFASIRLFIHNDRWAGVPFIMKAGKALNERTALVRIQLKSPAAPLFGSMDHLRNELVIRFQPDEAIYAKLVVKKPGLEMDYVMSELDLTYPERYRDLSIPDAYERLILDCIRGDQQHFVRRDELRAAWAIFTPLLHAIDARKVKPPHPYPYGSRGPKEADVLVGDSGYAKTEYEWTSYEARRSVDGQGSGRNSPAKRASLDVHNASPPK</sequence>
<dbReference type="PANTHER" id="PTHR23429">
    <property type="entry name" value="GLUCOSE-6-PHOSPHATE 1-DEHYDROGENASE G6PD"/>
    <property type="match status" value="1"/>
</dbReference>
<dbReference type="PRINTS" id="PR00079">
    <property type="entry name" value="G6PDHDRGNASE"/>
</dbReference>
<gene>
    <name evidence="12" type="ORF">DTER00134_LOCUS5304</name>
</gene>
<dbReference type="Gene3D" id="3.30.360.10">
    <property type="entry name" value="Dihydrodipicolinate Reductase, domain 2"/>
    <property type="match status" value="1"/>
</dbReference>
<keyword evidence="6 8" id="KW-0119">Carbohydrate metabolism</keyword>
<dbReference type="InterPro" id="IPR022675">
    <property type="entry name" value="G6P_DH_C"/>
</dbReference>
<protein>
    <recommendedName>
        <fullName evidence="8">Glucose-6-phosphate 1-dehydrogenase</fullName>
        <ecNumber evidence="8">1.1.1.49</ecNumber>
    </recommendedName>
</protein>
<organism evidence="12">
    <name type="scientific">Dunaliella tertiolecta</name>
    <name type="common">Green alga</name>
    <dbReference type="NCBI Taxonomy" id="3047"/>
    <lineage>
        <taxon>Eukaryota</taxon>
        <taxon>Viridiplantae</taxon>
        <taxon>Chlorophyta</taxon>
        <taxon>core chlorophytes</taxon>
        <taxon>Chlorophyceae</taxon>
        <taxon>CS clade</taxon>
        <taxon>Chlamydomonadales</taxon>
        <taxon>Dunaliellaceae</taxon>
        <taxon>Dunaliella</taxon>
    </lineage>
</organism>
<evidence type="ECO:0000256" key="9">
    <source>
        <dbReference type="SAM" id="MobiDB-lite"/>
    </source>
</evidence>